<dbReference type="InterPro" id="IPR031841">
    <property type="entry name" value="Endopep_inhib"/>
</dbReference>
<feature type="chain" id="PRO_5047146835" evidence="1">
    <location>
        <begin position="31"/>
        <end position="180"/>
    </location>
</feature>
<reference evidence="3" key="1">
    <citation type="journal article" date="2019" name="Int. J. Syst. Evol. Microbiol.">
        <title>The Global Catalogue of Microorganisms (GCM) 10K type strain sequencing project: providing services to taxonomists for standard genome sequencing and annotation.</title>
        <authorList>
            <consortium name="The Broad Institute Genomics Platform"/>
            <consortium name="The Broad Institute Genome Sequencing Center for Infectious Disease"/>
            <person name="Wu L."/>
            <person name="Ma J."/>
        </authorList>
    </citation>
    <scope>NUCLEOTIDE SEQUENCE [LARGE SCALE GENOMIC DNA]</scope>
    <source>
        <strain evidence="3">KACC 11299</strain>
    </source>
</reference>
<comment type="caution">
    <text evidence="2">The sequence shown here is derived from an EMBL/GenBank/DDBJ whole genome shotgun (WGS) entry which is preliminary data.</text>
</comment>
<keyword evidence="1" id="KW-0732">Signal</keyword>
<sequence length="180" mass="20012">MNKRALNVMAVILLLLMLAACGGNPPAGQAALTPRDAVELATGWTGTAAIIQAGGLYKEGEYKTFDHKGMEYRYLAAHLDTKKKLKAELHNFVTKKKAKRFMKDNGILKHKGKLSSPVTEAAPASLLQWEIATARVLKTKKSKMTFELTVPIGDTRTAETMIVNYRYVKKSGWRIDKFNE</sequence>
<feature type="signal peptide" evidence="1">
    <location>
        <begin position="1"/>
        <end position="30"/>
    </location>
</feature>
<evidence type="ECO:0000313" key="2">
    <source>
        <dbReference type="EMBL" id="MFC5604177.1"/>
    </source>
</evidence>
<keyword evidence="3" id="KW-1185">Reference proteome</keyword>
<name>A0ABW0TZH0_9BACL</name>
<proteinExistence type="predicted"/>
<evidence type="ECO:0000313" key="3">
    <source>
        <dbReference type="Proteomes" id="UP001596071"/>
    </source>
</evidence>
<dbReference type="Pfam" id="PF16800">
    <property type="entry name" value="Endopep_inhib"/>
    <property type="match status" value="1"/>
</dbReference>
<dbReference type="PROSITE" id="PS51257">
    <property type="entry name" value="PROKAR_LIPOPROTEIN"/>
    <property type="match status" value="1"/>
</dbReference>
<organism evidence="2 3">
    <name type="scientific">Sporosarcina koreensis</name>
    <dbReference type="NCBI Taxonomy" id="334735"/>
    <lineage>
        <taxon>Bacteria</taxon>
        <taxon>Bacillati</taxon>
        <taxon>Bacillota</taxon>
        <taxon>Bacilli</taxon>
        <taxon>Bacillales</taxon>
        <taxon>Caryophanaceae</taxon>
        <taxon>Sporosarcina</taxon>
    </lineage>
</organism>
<protein>
    <submittedName>
        <fullName evidence="2">DL-endopeptidase inhibitor IseA family protein</fullName>
    </submittedName>
</protein>
<dbReference type="InterPro" id="IPR053749">
    <property type="entry name" value="TA_system-associated_sf"/>
</dbReference>
<gene>
    <name evidence="2" type="ORF">ACFPTP_13190</name>
</gene>
<accession>A0ABW0TZH0</accession>
<evidence type="ECO:0000256" key="1">
    <source>
        <dbReference type="SAM" id="SignalP"/>
    </source>
</evidence>
<dbReference type="Gene3D" id="3.10.450.420">
    <property type="match status" value="1"/>
</dbReference>
<dbReference type="EMBL" id="JBHSNP010000027">
    <property type="protein sequence ID" value="MFC5604177.1"/>
    <property type="molecule type" value="Genomic_DNA"/>
</dbReference>
<dbReference type="RefSeq" id="WP_381445666.1">
    <property type="nucleotide sequence ID" value="NZ_JBHSNP010000027.1"/>
</dbReference>
<dbReference type="Proteomes" id="UP001596071">
    <property type="component" value="Unassembled WGS sequence"/>
</dbReference>